<dbReference type="EMBL" id="CP036456">
    <property type="protein sequence ID" value="QBI56877.1"/>
    <property type="molecule type" value="Genomic_DNA"/>
</dbReference>
<dbReference type="OrthoDB" id="3525196at2"/>
<reference evidence="2 3" key="1">
    <citation type="submission" date="2019-02" db="EMBL/GenBank/DDBJ databases">
        <authorList>
            <person name="Khodamoradi S."/>
            <person name="Hahnke R.L."/>
            <person name="Kaempfer P."/>
            <person name="Schumann P."/>
            <person name="Rohde M."/>
            <person name="Steinert M."/>
            <person name="Luzhetskyy A."/>
            <person name="Wink J."/>
            <person name="Ruckert C."/>
        </authorList>
    </citation>
    <scope>NUCLEOTIDE SEQUENCE [LARGE SCALE GENOMIC DNA]</scope>
    <source>
        <strain evidence="2 3">M2</strain>
        <plasmid evidence="3">phim2</plasmid>
    </source>
</reference>
<organism evidence="2 3">
    <name type="scientific">Streptomonospora litoralis</name>
    <dbReference type="NCBI Taxonomy" id="2498135"/>
    <lineage>
        <taxon>Bacteria</taxon>
        <taxon>Bacillati</taxon>
        <taxon>Actinomycetota</taxon>
        <taxon>Actinomycetes</taxon>
        <taxon>Streptosporangiales</taxon>
        <taxon>Nocardiopsidaceae</taxon>
        <taxon>Streptomonospora</taxon>
    </lineage>
</organism>
<dbReference type="AlphaFoldDB" id="A0A4P6QBM0"/>
<protein>
    <submittedName>
        <fullName evidence="2">ERF superfamily protein</fullName>
    </submittedName>
</protein>
<feature type="region of interest" description="Disordered" evidence="1">
    <location>
        <begin position="1"/>
        <end position="23"/>
    </location>
</feature>
<feature type="compositionally biased region" description="Pro residues" evidence="1">
    <location>
        <begin position="257"/>
        <end position="272"/>
    </location>
</feature>
<name>A0A4P6QBM0_9ACTN</name>
<dbReference type="Proteomes" id="UP000292235">
    <property type="component" value="Plasmid phiM2"/>
</dbReference>
<evidence type="ECO:0000256" key="1">
    <source>
        <dbReference type="SAM" id="MobiDB-lite"/>
    </source>
</evidence>
<accession>A0A4P6QBM0</accession>
<feature type="region of interest" description="Disordered" evidence="1">
    <location>
        <begin position="251"/>
        <end position="314"/>
    </location>
</feature>
<proteinExistence type="predicted"/>
<keyword evidence="3" id="KW-1185">Reference proteome</keyword>
<sequence>MTAHGDTAPPTETHAPTGKPSAMNETATDIETQETSAAPQPGDGVPHIWAALSAVMADIRPVGKGGWNPEQRFHFRSIEDVMNAANRALVTHGVIATPQVTNRLSETRETKSGSRINVTHLEVTYRFRAVSDGSVEEVVVWGEGADTADKSTNKAMSMALKYALMQALMIPTEDLEDGDADHPEASGTAPSVATDQAFLQSMAARVDQATTTSQLKELWDELGNAFDTRRISRPDADQMANRMKHRQNVIANRVRPEPAPDPDTLAPTPPLASEPAAAANAAQAATAPNPPDQEAAHPASADPDRAARIAANHA</sequence>
<dbReference type="KEGG" id="strr:EKD16_25685"/>
<dbReference type="Pfam" id="PF04404">
    <property type="entry name" value="ERF"/>
    <property type="match status" value="1"/>
</dbReference>
<evidence type="ECO:0000313" key="2">
    <source>
        <dbReference type="EMBL" id="QBI56877.1"/>
    </source>
</evidence>
<feature type="compositionally biased region" description="Low complexity" evidence="1">
    <location>
        <begin position="273"/>
        <end position="287"/>
    </location>
</feature>
<geneLocation type="plasmid" evidence="3">
    <name>phim2</name>
</geneLocation>
<evidence type="ECO:0000313" key="3">
    <source>
        <dbReference type="Proteomes" id="UP000292235"/>
    </source>
</evidence>
<keyword evidence="2" id="KW-0614">Plasmid</keyword>
<dbReference type="GeneID" id="39493874"/>
<dbReference type="RefSeq" id="WP_131103031.1">
    <property type="nucleotide sequence ID" value="NZ_CP036456.1"/>
</dbReference>
<dbReference type="InterPro" id="IPR007499">
    <property type="entry name" value="ERF_bacteria_virus"/>
</dbReference>
<gene>
    <name evidence="2" type="ORF">EKD16_25685</name>
</gene>